<name>A0A8H3HZN8_9AGAM</name>
<dbReference type="AlphaFoldDB" id="A0A8H3HZN8"/>
<organism evidence="2 3">
    <name type="scientific">Rhizoctonia solani</name>
    <dbReference type="NCBI Taxonomy" id="456999"/>
    <lineage>
        <taxon>Eukaryota</taxon>
        <taxon>Fungi</taxon>
        <taxon>Dikarya</taxon>
        <taxon>Basidiomycota</taxon>
        <taxon>Agaricomycotina</taxon>
        <taxon>Agaricomycetes</taxon>
        <taxon>Cantharellales</taxon>
        <taxon>Ceratobasidiaceae</taxon>
        <taxon>Rhizoctonia</taxon>
    </lineage>
</organism>
<feature type="non-terminal residue" evidence="2">
    <location>
        <position position="1"/>
    </location>
</feature>
<reference evidence="2" key="1">
    <citation type="submission" date="2021-01" db="EMBL/GenBank/DDBJ databases">
        <authorList>
            <person name="Kaushik A."/>
        </authorList>
    </citation>
    <scope>NUCLEOTIDE SEQUENCE</scope>
    <source>
        <strain evidence="2">AG5</strain>
    </source>
</reference>
<proteinExistence type="predicted"/>
<evidence type="ECO:0000313" key="3">
    <source>
        <dbReference type="Proteomes" id="UP000663827"/>
    </source>
</evidence>
<gene>
    <name evidence="2" type="ORF">RDB_LOCUS172677</name>
</gene>
<dbReference type="EMBL" id="CAJNJQ010006242">
    <property type="protein sequence ID" value="CAE7224555.1"/>
    <property type="molecule type" value="Genomic_DNA"/>
</dbReference>
<evidence type="ECO:0000256" key="1">
    <source>
        <dbReference type="SAM" id="MobiDB-lite"/>
    </source>
</evidence>
<comment type="caution">
    <text evidence="2">The sequence shown here is derived from an EMBL/GenBank/DDBJ whole genome shotgun (WGS) entry which is preliminary data.</text>
</comment>
<accession>A0A8H3HZN8</accession>
<sequence>PPTTTSTLMSDDGRWSDSDAGAAQAQPKSAVKPNPAKSSKSEKPSDSGYTISNTQGVSFTRLSRIKDTDNLSPAISDLPTELTGDRARFWHTWTGKPFQGKVGNRGSGGENGRNWTFATFVTSYCDKFHPSLTPNERCQYEAILGQKVYNFLYNSTKRSSRPHADSDDEDKDLEPSRVLAADLWVKDKPKEYQKKLEAYYEEHPGTEQNPGLRRSATFKVYNTLTNAERSQYQKMADDAMERIKKGQELEGQEAEKYSRKFPKTLKKLLSKAEKAVGAQALVFLMTEESSTKRNITILSSDGFREFSKSTSTTKLLTSLKDHVQKKSG</sequence>
<protein>
    <submittedName>
        <fullName evidence="2">Uncharacterized protein</fullName>
    </submittedName>
</protein>
<evidence type="ECO:0000313" key="2">
    <source>
        <dbReference type="EMBL" id="CAE7224555.1"/>
    </source>
</evidence>
<dbReference type="Proteomes" id="UP000663827">
    <property type="component" value="Unassembled WGS sequence"/>
</dbReference>
<feature type="region of interest" description="Disordered" evidence="1">
    <location>
        <begin position="1"/>
        <end position="53"/>
    </location>
</feature>